<dbReference type="Pfam" id="PF00248">
    <property type="entry name" value="Aldo_ket_red"/>
    <property type="match status" value="1"/>
</dbReference>
<dbReference type="GO" id="GO:0016491">
    <property type="term" value="F:oxidoreductase activity"/>
    <property type="evidence" value="ECO:0007669"/>
    <property type="project" value="UniProtKB-KW"/>
</dbReference>
<evidence type="ECO:0000256" key="3">
    <source>
        <dbReference type="ARBA" id="ARBA00038157"/>
    </source>
</evidence>
<dbReference type="RefSeq" id="XP_060359467.1">
    <property type="nucleotide sequence ID" value="XM_060511581.1"/>
</dbReference>
<evidence type="ECO:0000313" key="5">
    <source>
        <dbReference type="EMBL" id="KAK1712610.1"/>
    </source>
</evidence>
<accession>A0AAD8X9T9</accession>
<evidence type="ECO:0000256" key="1">
    <source>
        <dbReference type="ARBA" id="ARBA00022857"/>
    </source>
</evidence>
<proteinExistence type="inferred from homology"/>
<keyword evidence="2" id="KW-0560">Oxidoreductase</keyword>
<organism evidence="5 6">
    <name type="scientific">Glomerella acutata</name>
    <name type="common">Colletotrichum acutatum</name>
    <dbReference type="NCBI Taxonomy" id="27357"/>
    <lineage>
        <taxon>Eukaryota</taxon>
        <taxon>Fungi</taxon>
        <taxon>Dikarya</taxon>
        <taxon>Ascomycota</taxon>
        <taxon>Pezizomycotina</taxon>
        <taxon>Sordariomycetes</taxon>
        <taxon>Hypocreomycetidae</taxon>
        <taxon>Glomerellales</taxon>
        <taxon>Glomerellaceae</taxon>
        <taxon>Colletotrichum</taxon>
        <taxon>Colletotrichum acutatum species complex</taxon>
    </lineage>
</organism>
<comment type="caution">
    <text evidence="5">The sequence shown here is derived from an EMBL/GenBank/DDBJ whole genome shotgun (WGS) entry which is preliminary data.</text>
</comment>
<dbReference type="SUPFAM" id="SSF51430">
    <property type="entry name" value="NAD(P)-linked oxidoreductase"/>
    <property type="match status" value="1"/>
</dbReference>
<name>A0AAD8X9T9_GLOAC</name>
<reference evidence="5" key="1">
    <citation type="submission" date="2021-12" db="EMBL/GenBank/DDBJ databases">
        <title>Comparative genomics, transcriptomics and evolutionary studies reveal genomic signatures of adaptation to plant cell wall in hemibiotrophic fungi.</title>
        <authorList>
            <consortium name="DOE Joint Genome Institute"/>
            <person name="Baroncelli R."/>
            <person name="Diaz J.F."/>
            <person name="Benocci T."/>
            <person name="Peng M."/>
            <person name="Battaglia E."/>
            <person name="Haridas S."/>
            <person name="Andreopoulos W."/>
            <person name="Labutti K."/>
            <person name="Pangilinan J."/>
            <person name="Floch G.L."/>
            <person name="Makela M.R."/>
            <person name="Henrissat B."/>
            <person name="Grigoriev I.V."/>
            <person name="Crouch J.A."/>
            <person name="De Vries R.P."/>
            <person name="Sukno S.A."/>
            <person name="Thon M.R."/>
        </authorList>
    </citation>
    <scope>NUCLEOTIDE SEQUENCE</scope>
    <source>
        <strain evidence="5">CBS 112980</strain>
    </source>
</reference>
<gene>
    <name evidence="5" type="ORF">BDZ83DRAFT_710015</name>
</gene>
<sequence>MSYLRPAPPPKSALGRYRLLSPTASVRVSPLCLGTMNFGDAWKDWMGECDQSQSEKMLDYFYDQGGNFVDTANGYQGEQSEQWIGEWMMKRGNRDQIVLATKYTACFRRGHDDETLVNFAGNGAKSLHTSINASLRKLQTDYIDLLYVHWWEFSTSIPELMQSLNKLVSTGKVLYLGISDTPAWVVTKANQYARDHGLAQFSVYQGRWSAAHRDLERDIVHMCRDEDMAIAPWGSLGGGNFKTEEQRKASTGRKIPPNETEINISEVLERIAIRKNTLITSVAQAYVTHKAPFVFPIVGGRSVDHLKANIEALSLKLTDEDMQEIDNVAKLDLGFPLNMLWGDKVPDHPGKVFMLFQAGTYDHVPLAKPIAPAHQG</sequence>
<dbReference type="InterPro" id="IPR023210">
    <property type="entry name" value="NADP_OxRdtase_dom"/>
</dbReference>
<keyword evidence="6" id="KW-1185">Reference proteome</keyword>
<feature type="domain" description="NADP-dependent oxidoreductase" evidence="4">
    <location>
        <begin position="30"/>
        <end position="329"/>
    </location>
</feature>
<dbReference type="GeneID" id="85395479"/>
<keyword evidence="1" id="KW-0521">NADP</keyword>
<dbReference type="InterPro" id="IPR036812">
    <property type="entry name" value="NAD(P)_OxRdtase_dom_sf"/>
</dbReference>
<dbReference type="PANTHER" id="PTHR43364">
    <property type="entry name" value="NADH-SPECIFIC METHYLGLYOXAL REDUCTASE-RELATED"/>
    <property type="match status" value="1"/>
</dbReference>
<evidence type="ECO:0000256" key="2">
    <source>
        <dbReference type="ARBA" id="ARBA00023002"/>
    </source>
</evidence>
<evidence type="ECO:0000259" key="4">
    <source>
        <dbReference type="Pfam" id="PF00248"/>
    </source>
</evidence>
<dbReference type="Gene3D" id="3.20.20.100">
    <property type="entry name" value="NADP-dependent oxidoreductase domain"/>
    <property type="match status" value="1"/>
</dbReference>
<dbReference type="PANTHER" id="PTHR43364:SF7">
    <property type="entry name" value="NADP-DEPENDENT OXIDOREDUCTASE DOMAIN-CONTAINING PROTEIN-RELATED"/>
    <property type="match status" value="1"/>
</dbReference>
<evidence type="ECO:0000313" key="6">
    <source>
        <dbReference type="Proteomes" id="UP001244207"/>
    </source>
</evidence>
<comment type="similarity">
    <text evidence="3">Belongs to the aldo/keto reductase family. Aldo/keto reductase 2 subfamily.</text>
</comment>
<protein>
    <submittedName>
        <fullName evidence="5">Norsolorinic acid reductase</fullName>
    </submittedName>
</protein>
<dbReference type="EMBL" id="JAHMHS010000145">
    <property type="protein sequence ID" value="KAK1712610.1"/>
    <property type="molecule type" value="Genomic_DNA"/>
</dbReference>
<dbReference type="Proteomes" id="UP001244207">
    <property type="component" value="Unassembled WGS sequence"/>
</dbReference>
<dbReference type="InterPro" id="IPR050523">
    <property type="entry name" value="AKR_Detox_Biosynth"/>
</dbReference>
<dbReference type="AlphaFoldDB" id="A0AAD8X9T9"/>